<dbReference type="AlphaFoldDB" id="A0A1G1XLW2"/>
<gene>
    <name evidence="2" type="ORF">A2570_00455</name>
</gene>
<proteinExistence type="predicted"/>
<reference evidence="2 3" key="1">
    <citation type="journal article" date="2016" name="Nat. Commun.">
        <title>Thousands of microbial genomes shed light on interconnected biogeochemical processes in an aquifer system.</title>
        <authorList>
            <person name="Anantharaman K."/>
            <person name="Brown C.T."/>
            <person name="Hug L.A."/>
            <person name="Sharon I."/>
            <person name="Castelle C.J."/>
            <person name="Probst A.J."/>
            <person name="Thomas B.C."/>
            <person name="Singh A."/>
            <person name="Wilkins M.J."/>
            <person name="Karaoz U."/>
            <person name="Brodie E.L."/>
            <person name="Williams K.H."/>
            <person name="Hubbard S.S."/>
            <person name="Banfield J.F."/>
        </authorList>
    </citation>
    <scope>NUCLEOTIDE SEQUENCE [LARGE SCALE GENOMIC DNA]</scope>
</reference>
<dbReference type="STRING" id="1797529.A2570_00455"/>
<accession>A0A1G1XLW2</accession>
<sequence length="196" mass="22107">MDLLEQIKSLHWGMTKSDYQKFFADKNWQPEHPTDNAVIFGDTYLEYPVSITAYFFDGTDKLGRLALGYSNLPDNKLKEVYPKIISGLTKNYGAPQFSETPENDPATPAEFRISEMKTWKTANSVITSTFVLAESGATIPGIGVVWGDIENDPASRRWGKSELSDGRKPEKLPKDFKFSEAQIEEIKRAMENDKGN</sequence>
<protein>
    <submittedName>
        <fullName evidence="2">Uncharacterized protein</fullName>
    </submittedName>
</protein>
<evidence type="ECO:0000313" key="3">
    <source>
        <dbReference type="Proteomes" id="UP000178570"/>
    </source>
</evidence>
<organism evidence="2 3">
    <name type="scientific">Candidatus Brennerbacteria bacterium RIFOXYD1_FULL_41_16</name>
    <dbReference type="NCBI Taxonomy" id="1797529"/>
    <lineage>
        <taxon>Bacteria</taxon>
        <taxon>Candidatus Brenneribacteriota</taxon>
    </lineage>
</organism>
<dbReference type="Proteomes" id="UP000178570">
    <property type="component" value="Unassembled WGS sequence"/>
</dbReference>
<name>A0A1G1XLW2_9BACT</name>
<feature type="region of interest" description="Disordered" evidence="1">
    <location>
        <begin position="155"/>
        <end position="175"/>
    </location>
</feature>
<evidence type="ECO:0000256" key="1">
    <source>
        <dbReference type="SAM" id="MobiDB-lite"/>
    </source>
</evidence>
<comment type="caution">
    <text evidence="2">The sequence shown here is derived from an EMBL/GenBank/DDBJ whole genome shotgun (WGS) entry which is preliminary data.</text>
</comment>
<evidence type="ECO:0000313" key="2">
    <source>
        <dbReference type="EMBL" id="OGY40952.1"/>
    </source>
</evidence>
<dbReference type="EMBL" id="MHHY01000003">
    <property type="protein sequence ID" value="OGY40952.1"/>
    <property type="molecule type" value="Genomic_DNA"/>
</dbReference>